<keyword evidence="2" id="KW-0732">Signal</keyword>
<evidence type="ECO:0000313" key="4">
    <source>
        <dbReference type="Proteomes" id="UP000033202"/>
    </source>
</evidence>
<dbReference type="Gene3D" id="3.10.450.160">
    <property type="entry name" value="inner membrane protein cigr"/>
    <property type="match status" value="1"/>
</dbReference>
<dbReference type="AlphaFoldDB" id="A0A0E9MS41"/>
<accession>A0A0E9MS41</accession>
<sequence>MRSLIVTGLLAGAVLSSAAFAQSAREIRKDERTVQTHQEDLRQAQERASRSDIREAREDLREARQELHEDRRDQRRSAYVSPYRNWSYSSVSEGTRLRPRFYGWRYAISDPGARGLDRAARNQRWVRYGNDILLVNVRNGRVLQVMPNRYRDM</sequence>
<feature type="signal peptide" evidence="2">
    <location>
        <begin position="1"/>
        <end position="21"/>
    </location>
</feature>
<evidence type="ECO:0000256" key="2">
    <source>
        <dbReference type="SAM" id="SignalP"/>
    </source>
</evidence>
<dbReference type="Proteomes" id="UP000033202">
    <property type="component" value="Unassembled WGS sequence"/>
</dbReference>
<proteinExistence type="predicted"/>
<gene>
    <name evidence="3" type="ORF">SCH01S_49_00060</name>
</gene>
<dbReference type="InterPro" id="IPR024572">
    <property type="entry name" value="RcnB"/>
</dbReference>
<feature type="region of interest" description="Disordered" evidence="1">
    <location>
        <begin position="31"/>
        <end position="74"/>
    </location>
</feature>
<organism evidence="3 4">
    <name type="scientific">Sphingomonas changbaiensis NBRC 104936</name>
    <dbReference type="NCBI Taxonomy" id="1219043"/>
    <lineage>
        <taxon>Bacteria</taxon>
        <taxon>Pseudomonadati</taxon>
        <taxon>Pseudomonadota</taxon>
        <taxon>Alphaproteobacteria</taxon>
        <taxon>Sphingomonadales</taxon>
        <taxon>Sphingomonadaceae</taxon>
        <taxon>Sphingomonas</taxon>
    </lineage>
</organism>
<dbReference type="EMBL" id="BBWU01000049">
    <property type="protein sequence ID" value="GAO40592.1"/>
    <property type="molecule type" value="Genomic_DNA"/>
</dbReference>
<evidence type="ECO:0000313" key="3">
    <source>
        <dbReference type="EMBL" id="GAO40592.1"/>
    </source>
</evidence>
<dbReference type="OrthoDB" id="7205329at2"/>
<reference evidence="3 4" key="1">
    <citation type="submission" date="2015-04" db="EMBL/GenBank/DDBJ databases">
        <title>Whole genome shotgun sequence of Sphingomonas changbaiensis NBRC 104936.</title>
        <authorList>
            <person name="Katano-Makiyama Y."/>
            <person name="Hosoyama A."/>
            <person name="Hashimoto M."/>
            <person name="Noguchi M."/>
            <person name="Tsuchikane K."/>
            <person name="Ohji S."/>
            <person name="Yamazoe A."/>
            <person name="Ichikawa N."/>
            <person name="Kimura A."/>
            <person name="Fujita N."/>
        </authorList>
    </citation>
    <scope>NUCLEOTIDE SEQUENCE [LARGE SCALE GENOMIC DNA]</scope>
    <source>
        <strain evidence="3 4">NBRC 104936</strain>
    </source>
</reference>
<name>A0A0E9MS41_9SPHN</name>
<comment type="caution">
    <text evidence="3">The sequence shown here is derived from an EMBL/GenBank/DDBJ whole genome shotgun (WGS) entry which is preliminary data.</text>
</comment>
<evidence type="ECO:0000256" key="1">
    <source>
        <dbReference type="SAM" id="MobiDB-lite"/>
    </source>
</evidence>
<keyword evidence="4" id="KW-1185">Reference proteome</keyword>
<feature type="chain" id="PRO_5002429370" evidence="2">
    <location>
        <begin position="22"/>
        <end position="153"/>
    </location>
</feature>
<dbReference type="Pfam" id="PF11776">
    <property type="entry name" value="RcnB"/>
    <property type="match status" value="1"/>
</dbReference>
<protein>
    <submittedName>
        <fullName evidence="3">Uncharacterized protein</fullName>
    </submittedName>
</protein>
<dbReference type="RefSeq" id="WP_046349387.1">
    <property type="nucleotide sequence ID" value="NZ_BBWU01000049.1"/>
</dbReference>